<dbReference type="Proteomes" id="UP001333996">
    <property type="component" value="Unassembled WGS sequence"/>
</dbReference>
<evidence type="ECO:0000256" key="1">
    <source>
        <dbReference type="SAM" id="MobiDB-lite"/>
    </source>
</evidence>
<protein>
    <submittedName>
        <fullName evidence="2">Uncharacterized protein</fullName>
    </submittedName>
</protein>
<feature type="region of interest" description="Disordered" evidence="1">
    <location>
        <begin position="43"/>
        <end position="67"/>
    </location>
</feature>
<evidence type="ECO:0000313" key="2">
    <source>
        <dbReference type="EMBL" id="MED7828592.1"/>
    </source>
</evidence>
<keyword evidence="3" id="KW-1185">Reference proteome</keyword>
<comment type="caution">
    <text evidence="2">The sequence shown here is derived from an EMBL/GenBank/DDBJ whole genome shotgun (WGS) entry which is preliminary data.</text>
</comment>
<sequence>MLRWLKTVVVSDEEKAPVRRQVGAGKTITAEVSKLQDDVETGVWCKSRDKPGGSPPTGRAASGAEVT</sequence>
<dbReference type="EMBL" id="JAYWVC010000431">
    <property type="protein sequence ID" value="MED7828592.1"/>
    <property type="molecule type" value="Genomic_DNA"/>
</dbReference>
<dbReference type="RefSeq" id="WP_329512927.1">
    <property type="nucleotide sequence ID" value="NZ_JAYWVC010000431.1"/>
</dbReference>
<proteinExistence type="predicted"/>
<evidence type="ECO:0000313" key="3">
    <source>
        <dbReference type="Proteomes" id="UP001333996"/>
    </source>
</evidence>
<reference evidence="2" key="1">
    <citation type="submission" date="2024-01" db="EMBL/GenBank/DDBJ databases">
        <title>First draft genome sequence data of TA4-1, the type strain of Gram-positive actinobacterium Streptomyces chiangmaiensis.</title>
        <authorList>
            <person name="Yasawong M."/>
            <person name="Nantapong N."/>
        </authorList>
    </citation>
    <scope>NUCLEOTIDE SEQUENCE</scope>
    <source>
        <strain evidence="2">TA4-1</strain>
    </source>
</reference>
<feature type="non-terminal residue" evidence="2">
    <location>
        <position position="1"/>
    </location>
</feature>
<gene>
    <name evidence="2" type="ORF">VXC91_43845</name>
</gene>
<accession>A0ABU7FXE2</accession>
<name>A0ABU7FXE2_9ACTN</name>
<organism evidence="2 3">
    <name type="scientific">Streptomyces chiangmaiensis</name>
    <dbReference type="NCBI Taxonomy" id="766497"/>
    <lineage>
        <taxon>Bacteria</taxon>
        <taxon>Bacillati</taxon>
        <taxon>Actinomycetota</taxon>
        <taxon>Actinomycetes</taxon>
        <taxon>Kitasatosporales</taxon>
        <taxon>Streptomycetaceae</taxon>
        <taxon>Streptomyces</taxon>
    </lineage>
</organism>